<reference evidence="5 6" key="1">
    <citation type="submission" date="2023-07" db="EMBL/GenBank/DDBJ databases">
        <title>Sorghum-associated microbial communities from plants grown in Nebraska, USA.</title>
        <authorList>
            <person name="Schachtman D."/>
        </authorList>
    </citation>
    <scope>NUCLEOTIDE SEQUENCE [LARGE SCALE GENOMIC DNA]</scope>
    <source>
        <strain evidence="5 6">BE240</strain>
    </source>
</reference>
<proteinExistence type="predicted"/>
<evidence type="ECO:0000259" key="4">
    <source>
        <dbReference type="SMART" id="SM00945"/>
    </source>
</evidence>
<dbReference type="InterPro" id="IPR036442">
    <property type="entry name" value="ProQ/FinO_sf"/>
</dbReference>
<keyword evidence="1" id="KW-0963">Cytoplasm</keyword>
<dbReference type="InterPro" id="IPR016103">
    <property type="entry name" value="ProQ/FinO"/>
</dbReference>
<evidence type="ECO:0000313" key="5">
    <source>
        <dbReference type="EMBL" id="MDR7093411.1"/>
    </source>
</evidence>
<dbReference type="Gene3D" id="1.10.1710.10">
    <property type="entry name" value="ProQ/FinO domain"/>
    <property type="match status" value="1"/>
</dbReference>
<dbReference type="SMART" id="SM00945">
    <property type="entry name" value="ProQ"/>
    <property type="match status" value="1"/>
</dbReference>
<comment type="caution">
    <text evidence="5">The sequence shown here is derived from an EMBL/GenBank/DDBJ whole genome shotgun (WGS) entry which is preliminary data.</text>
</comment>
<dbReference type="InterPro" id="IPR023529">
    <property type="entry name" value="ProQ"/>
</dbReference>
<dbReference type="PANTHER" id="PTHR38106:SF1">
    <property type="entry name" value="RNA CHAPERONE PROQ"/>
    <property type="match status" value="1"/>
</dbReference>
<dbReference type="EMBL" id="JAVDWE010000002">
    <property type="protein sequence ID" value="MDR7093411.1"/>
    <property type="molecule type" value="Genomic_DNA"/>
</dbReference>
<gene>
    <name evidence="5" type="ORF">J2X09_001143</name>
</gene>
<organism evidence="5 6">
    <name type="scientific">Hydrogenophaga laconesensis</name>
    <dbReference type="NCBI Taxonomy" id="1805971"/>
    <lineage>
        <taxon>Bacteria</taxon>
        <taxon>Pseudomonadati</taxon>
        <taxon>Pseudomonadota</taxon>
        <taxon>Betaproteobacteria</taxon>
        <taxon>Burkholderiales</taxon>
        <taxon>Comamonadaceae</taxon>
        <taxon>Hydrogenophaga</taxon>
    </lineage>
</organism>
<keyword evidence="2" id="KW-0694">RNA-binding</keyword>
<dbReference type="SUPFAM" id="SSF48657">
    <property type="entry name" value="FinO-like"/>
    <property type="match status" value="1"/>
</dbReference>
<dbReference type="Pfam" id="PF04352">
    <property type="entry name" value="ProQ"/>
    <property type="match status" value="1"/>
</dbReference>
<keyword evidence="3" id="KW-0143">Chaperone</keyword>
<protein>
    <recommendedName>
        <fullName evidence="4">ProQ/FinO domain-containing protein</fullName>
    </recommendedName>
</protein>
<evidence type="ECO:0000256" key="3">
    <source>
        <dbReference type="ARBA" id="ARBA00023186"/>
    </source>
</evidence>
<evidence type="ECO:0000256" key="2">
    <source>
        <dbReference type="ARBA" id="ARBA00022884"/>
    </source>
</evidence>
<sequence>MAPNLFGDVLRPLKRGIFQDLLDAHPGVLEAESLKAALALHTRSSRYLTVVASGIPRHDLGGQPVEALAPEHVHHALIEVFRRRQGRTPEDLVPKLRQRIVQAFEASGLGREAYATLVMGRDDKVNAITADALAEAASRAARDEALLRAFENSGQTVEAFADMYGMPLHEARRTLDRARLRTRQSPAA</sequence>
<dbReference type="PANTHER" id="PTHR38106">
    <property type="entry name" value="RNA CHAPERONE PROQ"/>
    <property type="match status" value="1"/>
</dbReference>
<feature type="domain" description="ProQ/FinO" evidence="4">
    <location>
        <begin position="3"/>
        <end position="96"/>
    </location>
</feature>
<dbReference type="Proteomes" id="UP001265550">
    <property type="component" value="Unassembled WGS sequence"/>
</dbReference>
<evidence type="ECO:0000256" key="1">
    <source>
        <dbReference type="ARBA" id="ARBA00022490"/>
    </source>
</evidence>
<evidence type="ECO:0000313" key="6">
    <source>
        <dbReference type="Proteomes" id="UP001265550"/>
    </source>
</evidence>
<keyword evidence="6" id="KW-1185">Reference proteome</keyword>
<name>A0ABU1V7H3_9BURK</name>
<accession>A0ABU1V7H3</accession>